<keyword evidence="2" id="KW-0808">Transferase</keyword>
<proteinExistence type="predicted"/>
<feature type="region of interest" description="Disordered" evidence="1">
    <location>
        <begin position="206"/>
        <end position="229"/>
    </location>
</feature>
<reference evidence="2" key="1">
    <citation type="submission" date="2018-10" db="EMBL/GenBank/DDBJ databases">
        <title>Hidden diversity of soil giant viruses.</title>
        <authorList>
            <person name="Schulz F."/>
            <person name="Alteio L."/>
            <person name="Goudeau D."/>
            <person name="Ryan E.M."/>
            <person name="Malmstrom R.R."/>
            <person name="Blanchard J."/>
            <person name="Woyke T."/>
        </authorList>
    </citation>
    <scope>NUCLEOTIDE SEQUENCE</scope>
    <source>
        <strain evidence="2">BAV1</strain>
    </source>
</reference>
<keyword evidence="2" id="KW-0418">Kinase</keyword>
<name>A0A3G4ZPU6_9VIRU</name>
<gene>
    <name evidence="2" type="ORF">Barrevirus3_35</name>
</gene>
<dbReference type="InterPro" id="IPR027417">
    <property type="entry name" value="P-loop_NTPase"/>
</dbReference>
<evidence type="ECO:0000313" key="2">
    <source>
        <dbReference type="EMBL" id="AYV76915.1"/>
    </source>
</evidence>
<evidence type="ECO:0000256" key="1">
    <source>
        <dbReference type="SAM" id="MobiDB-lite"/>
    </source>
</evidence>
<dbReference type="Gene3D" id="3.40.50.300">
    <property type="entry name" value="P-loop containing nucleotide triphosphate hydrolases"/>
    <property type="match status" value="1"/>
</dbReference>
<dbReference type="GO" id="GO:0016301">
    <property type="term" value="F:kinase activity"/>
    <property type="evidence" value="ECO:0007669"/>
    <property type="project" value="UniProtKB-KW"/>
</dbReference>
<organism evidence="2">
    <name type="scientific">Barrevirus sp</name>
    <dbReference type="NCBI Taxonomy" id="2487763"/>
    <lineage>
        <taxon>Viruses</taxon>
        <taxon>Varidnaviria</taxon>
        <taxon>Bamfordvirae</taxon>
        <taxon>Nucleocytoviricota</taxon>
        <taxon>Megaviricetes</taxon>
        <taxon>Imitervirales</taxon>
        <taxon>Mimiviridae</taxon>
        <taxon>Klosneuvirinae</taxon>
    </lineage>
</organism>
<accession>A0A3G4ZPU6</accession>
<dbReference type="EMBL" id="MK072000">
    <property type="protein sequence ID" value="AYV76915.1"/>
    <property type="molecule type" value="Genomic_DNA"/>
</dbReference>
<sequence length="293" mass="34467">MNIVEAYIKFKGQLIIFISGLYACGKLKLAKKIQRDFGLTLLNQYDYYKKDYNEKIKIGDNQDTLINWYTDDAIDWLTLNNDIEKYKKDGVIVVGFSLPQSRINKDIHVDYHIHLNIKKQECMEKRKQFLEKHKDKYKEEYGIINTPLEKLIMNKLIFPYYLESVKKSKINKFINVTGLSDDKIYDLAFDSIISFIESYLYRSKDNKENRDGERTPKVSTISKKDGRRTETDSLTLSGELLEEPQYTYDRNLDMITEYSDNDDSDSIKIIPMNEYSDQGIGIDRADDLELPRF</sequence>
<protein>
    <submittedName>
        <fullName evidence="2">Uridine kinase</fullName>
    </submittedName>
</protein>
<dbReference type="SUPFAM" id="SSF52540">
    <property type="entry name" value="P-loop containing nucleoside triphosphate hydrolases"/>
    <property type="match status" value="1"/>
</dbReference>